<name>A0A1E5XVS5_9HYPH</name>
<protein>
    <submittedName>
        <fullName evidence="2">Uncharacterized protein</fullName>
    </submittedName>
</protein>
<sequence length="117" mass="13033">MRNSAWPCISALVASLSFGTPATAQYWNNDYNYGWPANPNNPNFDPAAAAINALNTSFPRRRGYSTPIDFSLIDAMERGDVRAYSTHRTRCAARFVTYSASTDTYVGNDGRPKRCRL</sequence>
<accession>A0A1E5XVS5</accession>
<keyword evidence="1" id="KW-0732">Signal</keyword>
<evidence type="ECO:0000313" key="2">
    <source>
        <dbReference type="EMBL" id="OEO32664.1"/>
    </source>
</evidence>
<reference evidence="2 3" key="1">
    <citation type="journal article" date="2015" name="Genome Announc.">
        <title>Genome Assemblies of Three Soil-Associated Devosia species: D. insulae, D. limi, and D. soli.</title>
        <authorList>
            <person name="Hassan Y.I."/>
            <person name="Lepp D."/>
            <person name="Zhou T."/>
        </authorList>
    </citation>
    <scope>NUCLEOTIDE SEQUENCE [LARGE SCALE GENOMIC DNA]</scope>
    <source>
        <strain evidence="2 3">DS-56</strain>
    </source>
</reference>
<dbReference type="Proteomes" id="UP000095463">
    <property type="component" value="Unassembled WGS sequence"/>
</dbReference>
<dbReference type="RefSeq" id="WP_069908192.1">
    <property type="nucleotide sequence ID" value="NZ_LAJE02000062.1"/>
</dbReference>
<keyword evidence="3" id="KW-1185">Reference proteome</keyword>
<dbReference type="OrthoDB" id="7478836at2"/>
<dbReference type="AlphaFoldDB" id="A0A1E5XVS5"/>
<dbReference type="EMBL" id="LAJE02000062">
    <property type="protein sequence ID" value="OEO32664.1"/>
    <property type="molecule type" value="Genomic_DNA"/>
</dbReference>
<gene>
    <name evidence="2" type="ORF">VW23_010435</name>
</gene>
<evidence type="ECO:0000256" key="1">
    <source>
        <dbReference type="SAM" id="SignalP"/>
    </source>
</evidence>
<feature type="signal peptide" evidence="1">
    <location>
        <begin position="1"/>
        <end position="24"/>
    </location>
</feature>
<feature type="chain" id="PRO_5009190672" evidence="1">
    <location>
        <begin position="25"/>
        <end position="117"/>
    </location>
</feature>
<proteinExistence type="predicted"/>
<evidence type="ECO:0000313" key="3">
    <source>
        <dbReference type="Proteomes" id="UP000095463"/>
    </source>
</evidence>
<organism evidence="2 3">
    <name type="scientific">Devosia insulae DS-56</name>
    <dbReference type="NCBI Taxonomy" id="1116389"/>
    <lineage>
        <taxon>Bacteria</taxon>
        <taxon>Pseudomonadati</taxon>
        <taxon>Pseudomonadota</taxon>
        <taxon>Alphaproteobacteria</taxon>
        <taxon>Hyphomicrobiales</taxon>
        <taxon>Devosiaceae</taxon>
        <taxon>Devosia</taxon>
    </lineage>
</organism>
<comment type="caution">
    <text evidence="2">The sequence shown here is derived from an EMBL/GenBank/DDBJ whole genome shotgun (WGS) entry which is preliminary data.</text>
</comment>